<feature type="non-terminal residue" evidence="3">
    <location>
        <position position="1"/>
    </location>
</feature>
<organism evidence="3 4">
    <name type="scientific">Colletotrichum sojae</name>
    <dbReference type="NCBI Taxonomy" id="2175907"/>
    <lineage>
        <taxon>Eukaryota</taxon>
        <taxon>Fungi</taxon>
        <taxon>Dikarya</taxon>
        <taxon>Ascomycota</taxon>
        <taxon>Pezizomycotina</taxon>
        <taxon>Sordariomycetes</taxon>
        <taxon>Hypocreomycetidae</taxon>
        <taxon>Glomerellales</taxon>
        <taxon>Glomerellaceae</taxon>
        <taxon>Colletotrichum</taxon>
        <taxon>Colletotrichum orchidearum species complex</taxon>
    </lineage>
</organism>
<comment type="caution">
    <text evidence="3">The sequence shown here is derived from an EMBL/GenBank/DDBJ whole genome shotgun (WGS) entry which is preliminary data.</text>
</comment>
<dbReference type="PANTHER" id="PTHR35394:SF5">
    <property type="entry name" value="DUF3176 DOMAIN-CONTAINING PROTEIN"/>
    <property type="match status" value="1"/>
</dbReference>
<sequence length="444" mass="48460">MSSNGNDLFAGAPVSAPRHDAPTFESPNISPMTESSGRREAENSDNGFREPPTKPAVLRMWRSEFFALFISLSAFAATLAISGAFNEKLQPKLPTGINITTLISVCSTVMRAAMVFVLAEVIGQSKWFWVQTPRPLRHVDHFDQAGRGAWGSLKFLCRVRKITPANFSCRKLHVVSLSAFMIVVSHGIVPFSQQAVKTYACSTKIPGIATIAYANRISWTDTGAEVARLVPELQAVALDGLLSGADFDSLSSLFQCTSGNCTFNLQPGTRTTHATVGFCSKCTDVTADLRQTDCNRTSYNFDGMPEFNLTWPPTAGNIFDTRSNMDNENPTSARTSIWAFRVAGCPNGNTSHVEADGRTCQQKAFSKGSRREYGRIGSDVDIVTIDCTLSPCVQRYNAVVNSGILQESLVSEDPIDKMVVESDGNFTNFWGWNTIIEPCLVNGN</sequence>
<feature type="compositionally biased region" description="Polar residues" evidence="1">
    <location>
        <begin position="25"/>
        <end position="35"/>
    </location>
</feature>
<feature type="transmembrane region" description="Helical" evidence="2">
    <location>
        <begin position="172"/>
        <end position="191"/>
    </location>
</feature>
<name>A0A8H6J1C2_9PEZI</name>
<keyword evidence="2" id="KW-0472">Membrane</keyword>
<dbReference type="InterPro" id="IPR021514">
    <property type="entry name" value="DUF3176"/>
</dbReference>
<evidence type="ECO:0000256" key="2">
    <source>
        <dbReference type="SAM" id="Phobius"/>
    </source>
</evidence>
<feature type="transmembrane region" description="Helical" evidence="2">
    <location>
        <begin position="97"/>
        <end position="119"/>
    </location>
</feature>
<evidence type="ECO:0000313" key="4">
    <source>
        <dbReference type="Proteomes" id="UP000652219"/>
    </source>
</evidence>
<dbReference type="PANTHER" id="PTHR35394">
    <property type="entry name" value="DUF3176 DOMAIN-CONTAINING PROTEIN"/>
    <property type="match status" value="1"/>
</dbReference>
<feature type="region of interest" description="Disordered" evidence="1">
    <location>
        <begin position="1"/>
        <end position="53"/>
    </location>
</feature>
<proteinExistence type="predicted"/>
<dbReference type="EMBL" id="WIGN01000211">
    <property type="protein sequence ID" value="KAF6804330.1"/>
    <property type="molecule type" value="Genomic_DNA"/>
</dbReference>
<evidence type="ECO:0000313" key="3">
    <source>
        <dbReference type="EMBL" id="KAF6804330.1"/>
    </source>
</evidence>
<gene>
    <name evidence="3" type="ORF">CSOJ01_10248</name>
</gene>
<protein>
    <submittedName>
        <fullName evidence="3">Uncharacterized protein</fullName>
    </submittedName>
</protein>
<keyword evidence="2" id="KW-1133">Transmembrane helix</keyword>
<reference evidence="3 4" key="1">
    <citation type="journal article" date="2020" name="Phytopathology">
        <title>Genome Sequence Resources of Colletotrichum truncatum, C. plurivorum, C. musicola, and C. sojae: Four Species Pathogenic to Soybean (Glycine max).</title>
        <authorList>
            <person name="Rogerio F."/>
            <person name="Boufleur T.R."/>
            <person name="Ciampi-Guillardi M."/>
            <person name="Sukno S.A."/>
            <person name="Thon M.R."/>
            <person name="Massola Junior N.S."/>
            <person name="Baroncelli R."/>
        </authorList>
    </citation>
    <scope>NUCLEOTIDE SEQUENCE [LARGE SCALE GENOMIC DNA]</scope>
    <source>
        <strain evidence="3 4">LFN0009</strain>
    </source>
</reference>
<feature type="compositionally biased region" description="Basic and acidic residues" evidence="1">
    <location>
        <begin position="36"/>
        <end position="52"/>
    </location>
</feature>
<dbReference type="Pfam" id="PF11374">
    <property type="entry name" value="DUF3176"/>
    <property type="match status" value="1"/>
</dbReference>
<accession>A0A8H6J1C2</accession>
<dbReference type="AlphaFoldDB" id="A0A8H6J1C2"/>
<evidence type="ECO:0000256" key="1">
    <source>
        <dbReference type="SAM" id="MobiDB-lite"/>
    </source>
</evidence>
<dbReference type="Proteomes" id="UP000652219">
    <property type="component" value="Unassembled WGS sequence"/>
</dbReference>
<feature type="transmembrane region" description="Helical" evidence="2">
    <location>
        <begin position="65"/>
        <end position="85"/>
    </location>
</feature>
<keyword evidence="4" id="KW-1185">Reference proteome</keyword>
<keyword evidence="2" id="KW-0812">Transmembrane</keyword>